<protein>
    <submittedName>
        <fullName evidence="2">Uncharacterized protein</fullName>
    </submittedName>
</protein>
<keyword evidence="1" id="KW-0812">Transmembrane</keyword>
<dbReference type="EMBL" id="MN739981">
    <property type="protein sequence ID" value="QHT81345.1"/>
    <property type="molecule type" value="Genomic_DNA"/>
</dbReference>
<reference evidence="2" key="1">
    <citation type="journal article" date="2020" name="Nature">
        <title>Giant virus diversity and host interactions through global metagenomics.</title>
        <authorList>
            <person name="Schulz F."/>
            <person name="Roux S."/>
            <person name="Paez-Espino D."/>
            <person name="Jungbluth S."/>
            <person name="Walsh D.A."/>
            <person name="Denef V.J."/>
            <person name="McMahon K.D."/>
            <person name="Konstantinidis K.T."/>
            <person name="Eloe-Fadrosh E.A."/>
            <person name="Kyrpides N.C."/>
            <person name="Woyke T."/>
        </authorList>
    </citation>
    <scope>NUCLEOTIDE SEQUENCE</scope>
    <source>
        <strain evidence="2">GVMAG-M-3300023184-13</strain>
    </source>
</reference>
<feature type="transmembrane region" description="Helical" evidence="1">
    <location>
        <begin position="169"/>
        <end position="190"/>
    </location>
</feature>
<evidence type="ECO:0000256" key="1">
    <source>
        <dbReference type="SAM" id="Phobius"/>
    </source>
</evidence>
<organism evidence="2">
    <name type="scientific">viral metagenome</name>
    <dbReference type="NCBI Taxonomy" id="1070528"/>
    <lineage>
        <taxon>unclassified sequences</taxon>
        <taxon>metagenomes</taxon>
        <taxon>organismal metagenomes</taxon>
    </lineage>
</organism>
<accession>A0A6C0HMK8</accession>
<sequence>MNFCKRQRNKVTEYFADQDNQQRLSIATGFVGDVFRVCMASLLCLFVPQGCTNTENNNSIFISIFGNSYKSIDSQINGTTTSLQMCTLTENFTSLIDFNIGVLALNFFTLACFIYLYIIELKRENWMIETLQYDENKSEHNISILKEEYPEVINKLQCHNKKYKRAYRILQYIYVANFACSAVLVIYYYYFDYRTITVLLTNVALCWTKISNGKEVAYKSYENEYAYSYFNIKHLSFNDIDPKYKKNDNLIVIETDIDNIRKNIQNIKKYIHTF</sequence>
<dbReference type="AlphaFoldDB" id="A0A6C0HMK8"/>
<keyword evidence="1" id="KW-1133">Transmembrane helix</keyword>
<evidence type="ECO:0000313" key="2">
    <source>
        <dbReference type="EMBL" id="QHT81345.1"/>
    </source>
</evidence>
<feature type="transmembrane region" description="Helical" evidence="1">
    <location>
        <begin position="98"/>
        <end position="118"/>
    </location>
</feature>
<keyword evidence="1" id="KW-0472">Membrane</keyword>
<name>A0A6C0HMK8_9ZZZZ</name>
<proteinExistence type="predicted"/>